<dbReference type="InterPro" id="IPR050213">
    <property type="entry name" value="GST_superfamily"/>
</dbReference>
<protein>
    <submittedName>
        <fullName evidence="3">Glutathione S-transferase family protein</fullName>
    </submittedName>
</protein>
<dbReference type="SFLD" id="SFLDS00019">
    <property type="entry name" value="Glutathione_Transferase_(cytos"/>
    <property type="match status" value="1"/>
</dbReference>
<reference evidence="3 4" key="1">
    <citation type="submission" date="2022-10" db="EMBL/GenBank/DDBJ databases">
        <title>paucibacter sp. hw8 Genome sequencing.</title>
        <authorList>
            <person name="Park S."/>
        </authorList>
    </citation>
    <scope>NUCLEOTIDE SEQUENCE [LARGE SCALE GENOMIC DNA]</scope>
    <source>
        <strain evidence="4">hw8</strain>
    </source>
</reference>
<dbReference type="SUPFAM" id="SSF47616">
    <property type="entry name" value="GST C-terminal domain-like"/>
    <property type="match status" value="1"/>
</dbReference>
<dbReference type="EMBL" id="JAQQXS010000013">
    <property type="protein sequence ID" value="MDC8786462.1"/>
    <property type="molecule type" value="Genomic_DNA"/>
</dbReference>
<feature type="domain" description="GST C-terminal" evidence="2">
    <location>
        <begin position="94"/>
        <end position="213"/>
    </location>
</feature>
<feature type="domain" description="GST N-terminal" evidence="1">
    <location>
        <begin position="13"/>
        <end position="92"/>
    </location>
</feature>
<dbReference type="SUPFAM" id="SSF52833">
    <property type="entry name" value="Thioredoxin-like"/>
    <property type="match status" value="1"/>
</dbReference>
<evidence type="ECO:0000259" key="1">
    <source>
        <dbReference type="PROSITE" id="PS50404"/>
    </source>
</evidence>
<dbReference type="InterPro" id="IPR036249">
    <property type="entry name" value="Thioredoxin-like_sf"/>
</dbReference>
<dbReference type="InterPro" id="IPR004046">
    <property type="entry name" value="GST_C"/>
</dbReference>
<dbReference type="InterPro" id="IPR004045">
    <property type="entry name" value="Glutathione_S-Trfase_N"/>
</dbReference>
<dbReference type="Gene3D" id="3.40.30.10">
    <property type="entry name" value="Glutaredoxin"/>
    <property type="match status" value="1"/>
</dbReference>
<dbReference type="Gene3D" id="1.20.1050.10">
    <property type="match status" value="1"/>
</dbReference>
<dbReference type="PANTHER" id="PTHR11571:SF252">
    <property type="entry name" value="GLUTATHIONE S-TRANSFERASE"/>
    <property type="match status" value="1"/>
</dbReference>
<dbReference type="Proteomes" id="UP001219862">
    <property type="component" value="Unassembled WGS sequence"/>
</dbReference>
<organism evidence="3 4">
    <name type="scientific">Roseateles koreensis</name>
    <dbReference type="NCBI Taxonomy" id="2987526"/>
    <lineage>
        <taxon>Bacteria</taxon>
        <taxon>Pseudomonadati</taxon>
        <taxon>Pseudomonadota</taxon>
        <taxon>Betaproteobacteria</taxon>
        <taxon>Burkholderiales</taxon>
        <taxon>Sphaerotilaceae</taxon>
        <taxon>Roseateles</taxon>
    </lineage>
</organism>
<dbReference type="PANTHER" id="PTHR11571">
    <property type="entry name" value="GLUTATHIONE S-TRANSFERASE"/>
    <property type="match status" value="1"/>
</dbReference>
<accession>A0ABT5KUG1</accession>
<dbReference type="Pfam" id="PF14497">
    <property type="entry name" value="GST_C_3"/>
    <property type="match status" value="1"/>
</dbReference>
<dbReference type="PROSITE" id="PS50405">
    <property type="entry name" value="GST_CTER"/>
    <property type="match status" value="1"/>
</dbReference>
<name>A0ABT5KUG1_9BURK</name>
<evidence type="ECO:0000313" key="4">
    <source>
        <dbReference type="Proteomes" id="UP001219862"/>
    </source>
</evidence>
<dbReference type="InterPro" id="IPR010987">
    <property type="entry name" value="Glutathione-S-Trfase_C-like"/>
</dbReference>
<gene>
    <name evidence="3" type="ORF">PRZ01_14825</name>
</gene>
<dbReference type="Pfam" id="PF02798">
    <property type="entry name" value="GST_N"/>
    <property type="match status" value="1"/>
</dbReference>
<dbReference type="PROSITE" id="PS50404">
    <property type="entry name" value="GST_NTER"/>
    <property type="match status" value="1"/>
</dbReference>
<dbReference type="InterPro" id="IPR036282">
    <property type="entry name" value="Glutathione-S-Trfase_C_sf"/>
</dbReference>
<proteinExistence type="predicted"/>
<dbReference type="CDD" id="cd03039">
    <property type="entry name" value="GST_N_Sigma_like"/>
    <property type="match status" value="1"/>
</dbReference>
<sequence>MAIEPKLGLNIMSKPKLTYFDAPVSRGEECRLALHLTGVDFEDARIKMADWPALKSQMPYGSLPVLELPGRAPIAHANAILVLIGRRHGLHPSDDFEAARHEGMMQHVEDLRGVVGPTIRMEEQEKRRVREHLVANYLPGWAAAAEKNISHKPFFGGDTLQVVDLKLHMAVRWFIGGNVDHIPASIFSHCPNLIGVYEAVRDHAGVKGWYAKG</sequence>
<comment type="caution">
    <text evidence="3">The sequence shown here is derived from an EMBL/GenBank/DDBJ whole genome shotgun (WGS) entry which is preliminary data.</text>
</comment>
<evidence type="ECO:0000313" key="3">
    <source>
        <dbReference type="EMBL" id="MDC8786462.1"/>
    </source>
</evidence>
<dbReference type="InterPro" id="IPR040079">
    <property type="entry name" value="Glutathione_S-Trfase"/>
</dbReference>
<evidence type="ECO:0000259" key="2">
    <source>
        <dbReference type="PROSITE" id="PS50405"/>
    </source>
</evidence>
<keyword evidence="4" id="KW-1185">Reference proteome</keyword>